<evidence type="ECO:0000313" key="4">
    <source>
        <dbReference type="EMBL" id="MTV51777.1"/>
    </source>
</evidence>
<reference evidence="6" key="2">
    <citation type="journal article" date="2019" name="Int. J. Syst. Evol. Microbiol.">
        <title>The Global Catalogue of Microorganisms (GCM) 10K type strain sequencing project: providing services to taxonomists for standard genome sequencing and annotation.</title>
        <authorList>
            <consortium name="The Broad Institute Genomics Platform"/>
            <consortium name="The Broad Institute Genome Sequencing Center for Infectious Disease"/>
            <person name="Wu L."/>
            <person name="Ma J."/>
        </authorList>
    </citation>
    <scope>NUCLEOTIDE SEQUENCE [LARGE SCALE GENOMIC DNA]</scope>
    <source>
        <strain evidence="6">CGMCC 1.15931</strain>
    </source>
</reference>
<dbReference type="Pfam" id="PF13511">
    <property type="entry name" value="DUF4124"/>
    <property type="match status" value="1"/>
</dbReference>
<reference evidence="4 5" key="3">
    <citation type="submission" date="2019-11" db="EMBL/GenBank/DDBJ databases">
        <title>Type strains purchased from KCTC, JCM and DSMZ.</title>
        <authorList>
            <person name="Lu H."/>
        </authorList>
    </citation>
    <scope>NUCLEOTIDE SEQUENCE [LARGE SCALE GENOMIC DNA]</scope>
    <source>
        <strain evidence="4 5">KCTC 52429</strain>
    </source>
</reference>
<evidence type="ECO:0000313" key="3">
    <source>
        <dbReference type="EMBL" id="GGC12273.1"/>
    </source>
</evidence>
<dbReference type="RefSeq" id="WP_155469113.1">
    <property type="nucleotide sequence ID" value="NZ_BMKG01000016.1"/>
</dbReference>
<feature type="signal peptide" evidence="1">
    <location>
        <begin position="1"/>
        <end position="22"/>
    </location>
</feature>
<dbReference type="OrthoDB" id="8758216at2"/>
<dbReference type="Proteomes" id="UP000430634">
    <property type="component" value="Unassembled WGS sequence"/>
</dbReference>
<feature type="domain" description="DUF4124" evidence="2">
    <location>
        <begin position="13"/>
        <end position="59"/>
    </location>
</feature>
<name>A0A6I3SVG0_9BURK</name>
<reference evidence="3" key="1">
    <citation type="journal article" date="2014" name="Int. J. Syst. Evol. Microbiol.">
        <title>Complete genome of a new Firmicutes species belonging to the dominant human colonic microbiota ('Ruminococcus bicirculans') reveals two chromosomes and a selective capacity to utilize plant glucans.</title>
        <authorList>
            <consortium name="NISC Comparative Sequencing Program"/>
            <person name="Wegmann U."/>
            <person name="Louis P."/>
            <person name="Goesmann A."/>
            <person name="Henrissat B."/>
            <person name="Duncan S.H."/>
            <person name="Flint H.J."/>
        </authorList>
    </citation>
    <scope>NUCLEOTIDE SEQUENCE</scope>
    <source>
        <strain evidence="3">CGMCC 1.15931</strain>
    </source>
</reference>
<keyword evidence="6" id="KW-1185">Reference proteome</keyword>
<dbReference type="EMBL" id="BMKG01000016">
    <property type="protein sequence ID" value="GGC12273.1"/>
    <property type="molecule type" value="Genomic_DNA"/>
</dbReference>
<organism evidence="4 5">
    <name type="scientific">Pseudoduganella buxea</name>
    <dbReference type="NCBI Taxonomy" id="1949069"/>
    <lineage>
        <taxon>Bacteria</taxon>
        <taxon>Pseudomonadati</taxon>
        <taxon>Pseudomonadota</taxon>
        <taxon>Betaproteobacteria</taxon>
        <taxon>Burkholderiales</taxon>
        <taxon>Oxalobacteraceae</taxon>
        <taxon>Telluria group</taxon>
        <taxon>Pseudoduganella</taxon>
    </lineage>
</organism>
<gene>
    <name evidence="3" type="ORF">GCM10011572_37060</name>
    <name evidence="4" type="ORF">GM672_03415</name>
</gene>
<protein>
    <recommendedName>
        <fullName evidence="2">DUF4124 domain-containing protein</fullName>
    </recommendedName>
</protein>
<comment type="caution">
    <text evidence="4">The sequence shown here is derived from an EMBL/GenBank/DDBJ whole genome shotgun (WGS) entry which is preliminary data.</text>
</comment>
<dbReference type="InterPro" id="IPR025392">
    <property type="entry name" value="DUF4124"/>
</dbReference>
<evidence type="ECO:0000259" key="2">
    <source>
        <dbReference type="Pfam" id="PF13511"/>
    </source>
</evidence>
<proteinExistence type="predicted"/>
<sequence length="132" mass="13725">MRRFVFTATVCMAALAGSAAVASDQLYKCMDANGTLLLTDKPCAVIESVPADAAPAVAQGDVADVPMDVGVAAGSEQPRRVVKERYTLPPAELERTQASRKAPVSTAPKIDVATLKAAKLSLELGNRTASLP</sequence>
<dbReference type="Proteomes" id="UP000622638">
    <property type="component" value="Unassembled WGS sequence"/>
</dbReference>
<reference evidence="3" key="4">
    <citation type="submission" date="2024-05" db="EMBL/GenBank/DDBJ databases">
        <authorList>
            <person name="Sun Q."/>
            <person name="Zhou Y."/>
        </authorList>
    </citation>
    <scope>NUCLEOTIDE SEQUENCE</scope>
    <source>
        <strain evidence="3">CGMCC 1.15931</strain>
    </source>
</reference>
<evidence type="ECO:0000256" key="1">
    <source>
        <dbReference type="SAM" id="SignalP"/>
    </source>
</evidence>
<dbReference type="AlphaFoldDB" id="A0A6I3SVG0"/>
<evidence type="ECO:0000313" key="6">
    <source>
        <dbReference type="Proteomes" id="UP000622638"/>
    </source>
</evidence>
<evidence type="ECO:0000313" key="5">
    <source>
        <dbReference type="Proteomes" id="UP000430634"/>
    </source>
</evidence>
<dbReference type="EMBL" id="WNKZ01000005">
    <property type="protein sequence ID" value="MTV51777.1"/>
    <property type="molecule type" value="Genomic_DNA"/>
</dbReference>
<accession>A0A6I3SVG0</accession>
<keyword evidence="1" id="KW-0732">Signal</keyword>
<feature type="chain" id="PRO_5026356113" description="DUF4124 domain-containing protein" evidence="1">
    <location>
        <begin position="23"/>
        <end position="132"/>
    </location>
</feature>